<dbReference type="InterPro" id="IPR050113">
    <property type="entry name" value="Ub_conjugating_enzyme"/>
</dbReference>
<accession>A0A1D6K757</accession>
<feature type="domain" description="UBC core" evidence="1">
    <location>
        <begin position="1"/>
        <end position="102"/>
    </location>
</feature>
<dbReference type="EMBL" id="CM007647">
    <property type="protein sequence ID" value="ONL99402.1"/>
    <property type="molecule type" value="Genomic_DNA"/>
</dbReference>
<dbReference type="EMBL" id="CM007647">
    <property type="protein sequence ID" value="ONL99395.1"/>
    <property type="molecule type" value="Genomic_DNA"/>
</dbReference>
<dbReference type="PROSITE" id="PS50127">
    <property type="entry name" value="UBC_2"/>
    <property type="match status" value="1"/>
</dbReference>
<reference evidence="2" key="1">
    <citation type="submission" date="2015-12" db="EMBL/GenBank/DDBJ databases">
        <title>Update maize B73 reference genome by single molecule sequencing technologies.</title>
        <authorList>
            <consortium name="Maize Genome Sequencing Project"/>
            <person name="Ware D."/>
        </authorList>
    </citation>
    <scope>NUCLEOTIDE SEQUENCE [LARGE SCALE GENOMIC DNA]</scope>
    <source>
        <tissue evidence="2">Seedling</tissue>
    </source>
</reference>
<dbReference type="AlphaFoldDB" id="A0A1D6K757"/>
<dbReference type="EMBL" id="CM007647">
    <property type="protein sequence ID" value="ONL99413.1"/>
    <property type="molecule type" value="Genomic_DNA"/>
</dbReference>
<evidence type="ECO:0000259" key="1">
    <source>
        <dbReference type="PROSITE" id="PS50127"/>
    </source>
</evidence>
<dbReference type="InterPro" id="IPR000608">
    <property type="entry name" value="UBC"/>
</dbReference>
<dbReference type="PANTHER" id="PTHR24067">
    <property type="entry name" value="UBIQUITIN-CONJUGATING ENZYME E2"/>
    <property type="match status" value="1"/>
</dbReference>
<dbReference type="ExpressionAtlas" id="A0A1D6K757">
    <property type="expression patterns" value="baseline and differential"/>
</dbReference>
<dbReference type="InterPro" id="IPR016135">
    <property type="entry name" value="UBQ-conjugating_enzyme/RWD"/>
</dbReference>
<dbReference type="EMBL" id="CM007647">
    <property type="protein sequence ID" value="ONL99427.1"/>
    <property type="molecule type" value="Genomic_DNA"/>
</dbReference>
<proteinExistence type="predicted"/>
<gene>
    <name evidence="2" type="ORF">ZEAMMB73_Zm00001d029705</name>
</gene>
<dbReference type="SUPFAM" id="SSF54495">
    <property type="entry name" value="UBC-like"/>
    <property type="match status" value="1"/>
</dbReference>
<dbReference type="Pfam" id="PF00179">
    <property type="entry name" value="UQ_con"/>
    <property type="match status" value="1"/>
</dbReference>
<protein>
    <submittedName>
        <fullName evidence="2">Ubiquitin carrier protein 7</fullName>
    </submittedName>
</protein>
<dbReference type="EMBL" id="CM007647">
    <property type="protein sequence ID" value="ONL99438.1"/>
    <property type="molecule type" value="Genomic_DNA"/>
</dbReference>
<evidence type="ECO:0000313" key="2">
    <source>
        <dbReference type="EMBL" id="ONL99402.1"/>
    </source>
</evidence>
<dbReference type="Gene3D" id="3.10.110.10">
    <property type="entry name" value="Ubiquitin Conjugating Enzyme"/>
    <property type="match status" value="1"/>
</dbReference>
<organism evidence="2">
    <name type="scientific">Zea mays</name>
    <name type="common">Maize</name>
    <dbReference type="NCBI Taxonomy" id="4577"/>
    <lineage>
        <taxon>Eukaryota</taxon>
        <taxon>Viridiplantae</taxon>
        <taxon>Streptophyta</taxon>
        <taxon>Embryophyta</taxon>
        <taxon>Tracheophyta</taxon>
        <taxon>Spermatophyta</taxon>
        <taxon>Magnoliopsida</taxon>
        <taxon>Liliopsida</taxon>
        <taxon>Poales</taxon>
        <taxon>Poaceae</taxon>
        <taxon>PACMAD clade</taxon>
        <taxon>Panicoideae</taxon>
        <taxon>Andropogonodae</taxon>
        <taxon>Andropogoneae</taxon>
        <taxon>Tripsacinae</taxon>
        <taxon>Zea</taxon>
    </lineage>
</organism>
<name>A0A1D6K757_MAIZE</name>
<sequence>MSFPQNYPNSPPSVRFTSEMWHPNGQLFISDNCIYLLHLQLCFLTSCIIFEETPVYPDGWVCISILHPPSEDPNGYELASERWTPVHTVWLRILCLHIFSPL</sequence>
<dbReference type="EMBL" id="CM007647">
    <property type="protein sequence ID" value="ONL99404.1"/>
    <property type="molecule type" value="Genomic_DNA"/>
</dbReference>